<name>A0A8W8KZ18_MAGGI</name>
<dbReference type="AlphaFoldDB" id="A0A8W8KZ18"/>
<dbReference type="Pfam" id="PF00431">
    <property type="entry name" value="CUB"/>
    <property type="match status" value="1"/>
</dbReference>
<protein>
    <recommendedName>
        <fullName evidence="7">CUB domain-containing protein</fullName>
    </recommendedName>
</protein>
<keyword evidence="1" id="KW-0677">Repeat</keyword>
<feature type="chain" id="PRO_5036503800" description="CUB domain-containing protein" evidence="6">
    <location>
        <begin position="22"/>
        <end position="263"/>
    </location>
</feature>
<keyword evidence="6" id="KW-0732">Signal</keyword>
<dbReference type="CDD" id="cd00041">
    <property type="entry name" value="CUB"/>
    <property type="match status" value="1"/>
</dbReference>
<proteinExistence type="predicted"/>
<evidence type="ECO:0000256" key="5">
    <source>
        <dbReference type="SAM" id="Phobius"/>
    </source>
</evidence>
<comment type="caution">
    <text evidence="3">Lacks conserved residue(s) required for the propagation of feature annotation.</text>
</comment>
<evidence type="ECO:0000256" key="3">
    <source>
        <dbReference type="PROSITE-ProRule" id="PRU00059"/>
    </source>
</evidence>
<dbReference type="InterPro" id="IPR000859">
    <property type="entry name" value="CUB_dom"/>
</dbReference>
<evidence type="ECO:0000313" key="8">
    <source>
        <dbReference type="EnsemblMetazoa" id="G25605.1:cds"/>
    </source>
</evidence>
<keyword evidence="5" id="KW-0472">Membrane</keyword>
<keyword evidence="9" id="KW-1185">Reference proteome</keyword>
<dbReference type="SUPFAM" id="SSF49854">
    <property type="entry name" value="Spermadhesin, CUB domain"/>
    <property type="match status" value="1"/>
</dbReference>
<keyword evidence="5" id="KW-1133">Transmembrane helix</keyword>
<evidence type="ECO:0000256" key="4">
    <source>
        <dbReference type="SAM" id="MobiDB-lite"/>
    </source>
</evidence>
<accession>A0A8W8KZ18</accession>
<feature type="domain" description="CUB" evidence="7">
    <location>
        <begin position="23"/>
        <end position="146"/>
    </location>
</feature>
<dbReference type="PROSITE" id="PS01180">
    <property type="entry name" value="CUB"/>
    <property type="match status" value="1"/>
</dbReference>
<feature type="region of interest" description="Disordered" evidence="4">
    <location>
        <begin position="213"/>
        <end position="263"/>
    </location>
</feature>
<feature type="transmembrane region" description="Helical" evidence="5">
    <location>
        <begin position="160"/>
        <end position="184"/>
    </location>
</feature>
<dbReference type="OMA" id="NFMVITA"/>
<dbReference type="SMART" id="SM00042">
    <property type="entry name" value="CUB"/>
    <property type="match status" value="1"/>
</dbReference>
<dbReference type="Proteomes" id="UP000005408">
    <property type="component" value="Unassembled WGS sequence"/>
</dbReference>
<reference evidence="8" key="1">
    <citation type="submission" date="2022-08" db="UniProtKB">
        <authorList>
            <consortium name="EnsemblMetazoa"/>
        </authorList>
    </citation>
    <scope>IDENTIFICATION</scope>
    <source>
        <strain evidence="8">05x7-T-G4-1.051#20</strain>
    </source>
</reference>
<dbReference type="Gene3D" id="2.60.120.290">
    <property type="entry name" value="Spermadhesin, CUB domain"/>
    <property type="match status" value="1"/>
</dbReference>
<dbReference type="OrthoDB" id="6149183at2759"/>
<dbReference type="PANTHER" id="PTHR24251:SF30">
    <property type="entry name" value="MEMBRANE FRIZZLED-RELATED PROTEIN"/>
    <property type="match status" value="1"/>
</dbReference>
<keyword evidence="5" id="KW-0812">Transmembrane</keyword>
<keyword evidence="2" id="KW-1015">Disulfide bond</keyword>
<organism evidence="8 9">
    <name type="scientific">Magallana gigas</name>
    <name type="common">Pacific oyster</name>
    <name type="synonym">Crassostrea gigas</name>
    <dbReference type="NCBI Taxonomy" id="29159"/>
    <lineage>
        <taxon>Eukaryota</taxon>
        <taxon>Metazoa</taxon>
        <taxon>Spiralia</taxon>
        <taxon>Lophotrochozoa</taxon>
        <taxon>Mollusca</taxon>
        <taxon>Bivalvia</taxon>
        <taxon>Autobranchia</taxon>
        <taxon>Pteriomorphia</taxon>
        <taxon>Ostreida</taxon>
        <taxon>Ostreoidea</taxon>
        <taxon>Ostreidae</taxon>
        <taxon>Magallana</taxon>
    </lineage>
</organism>
<dbReference type="EnsemblMetazoa" id="G25605.1">
    <property type="protein sequence ID" value="G25605.1:cds"/>
    <property type="gene ID" value="G25605"/>
</dbReference>
<evidence type="ECO:0000259" key="7">
    <source>
        <dbReference type="PROSITE" id="PS01180"/>
    </source>
</evidence>
<dbReference type="InterPro" id="IPR035914">
    <property type="entry name" value="Sperma_CUB_dom_sf"/>
</dbReference>
<feature type="signal peptide" evidence="6">
    <location>
        <begin position="1"/>
        <end position="21"/>
    </location>
</feature>
<feature type="compositionally biased region" description="Polar residues" evidence="4">
    <location>
        <begin position="240"/>
        <end position="256"/>
    </location>
</feature>
<evidence type="ECO:0000256" key="6">
    <source>
        <dbReference type="SAM" id="SignalP"/>
    </source>
</evidence>
<evidence type="ECO:0000313" key="9">
    <source>
        <dbReference type="Proteomes" id="UP000005408"/>
    </source>
</evidence>
<dbReference type="PANTHER" id="PTHR24251">
    <property type="entry name" value="OVOCHYMASE-RELATED"/>
    <property type="match status" value="1"/>
</dbReference>
<evidence type="ECO:0000256" key="2">
    <source>
        <dbReference type="ARBA" id="ARBA00023157"/>
    </source>
</evidence>
<evidence type="ECO:0000256" key="1">
    <source>
        <dbReference type="ARBA" id="ARBA00022737"/>
    </source>
</evidence>
<sequence length="263" mass="28494">MEKSICIRPLAAIMVLQFSLATAGTTIQYSRTGTGTAAYFSSPGYPQPYASNLTLDLVLTATSRSAILYIDFLDCDLEFATAKVPYCQLDRITVHDGPLSNSSVLYQGCCLNDVTTLQSSSPDLFLRFVSDSTVNGRGFYLKFYTNETATDSSELTSESAIIIIIVITTVCLSCVGVLLPLLYFKHKYPNSKFSNKILPRLHLPKTLKASETLEQDNLRENTAGATTSGSKPPDLLESCYGQTNAGTSNSNGSVSKASDKRLS</sequence>